<dbReference type="RefSeq" id="WP_166916997.1">
    <property type="nucleotide sequence ID" value="NZ_CP050253.1"/>
</dbReference>
<dbReference type="GO" id="GO:0003677">
    <property type="term" value="F:DNA binding"/>
    <property type="evidence" value="ECO:0007669"/>
    <property type="project" value="InterPro"/>
</dbReference>
<dbReference type="Gene3D" id="1.10.260.40">
    <property type="entry name" value="lambda repressor-like DNA-binding domains"/>
    <property type="match status" value="1"/>
</dbReference>
<sequence length="292" mass="33349">MNTSHIDYLAIGQRLRAYRIAASLRAEDVAENLKISRAAVYRLEKGELVKIETLDRLATLLNTSLTSLLGVDTEYYSSGDGFFERMRQLEEQSTTVYSHFDPFSFLLTSDNYLQHLSMMLMESSSLTVTEKHKIDSALAILRERKAHFQQHSPQVINLVGIQHIERFLHLGLVGSLNLSPSKKMERTLLARQEVLHLIQQIEENPKTLKIAITKNVVPSLTFQIFYREATPLSLAISPFRLGEFPNVSTGIASITSSMDAIRRYQKLFDQLWENSVENSKAIDLLKETLERY</sequence>
<organism evidence="2 3">
    <name type="scientific">Zophobihabitans entericus</name>
    <dbReference type="NCBI Taxonomy" id="1635327"/>
    <lineage>
        <taxon>Bacteria</taxon>
        <taxon>Pseudomonadati</taxon>
        <taxon>Pseudomonadota</taxon>
        <taxon>Gammaproteobacteria</taxon>
        <taxon>Orbales</taxon>
        <taxon>Orbaceae</taxon>
        <taxon>Zophobihabitans</taxon>
    </lineage>
</organism>
<dbReference type="CDD" id="cd00093">
    <property type="entry name" value="HTH_XRE"/>
    <property type="match status" value="1"/>
</dbReference>
<keyword evidence="3" id="KW-1185">Reference proteome</keyword>
<dbReference type="AlphaFoldDB" id="A0A6G9IC57"/>
<evidence type="ECO:0000313" key="2">
    <source>
        <dbReference type="EMBL" id="QIQ21816.1"/>
    </source>
</evidence>
<dbReference type="PROSITE" id="PS50943">
    <property type="entry name" value="HTH_CROC1"/>
    <property type="match status" value="1"/>
</dbReference>
<evidence type="ECO:0000259" key="1">
    <source>
        <dbReference type="PROSITE" id="PS50943"/>
    </source>
</evidence>
<dbReference type="InterPro" id="IPR001387">
    <property type="entry name" value="Cro/C1-type_HTH"/>
</dbReference>
<dbReference type="InParanoid" id="A0A6G9IC57"/>
<name>A0A6G9IC57_9GAMM</name>
<feature type="domain" description="HTH cro/C1-type" evidence="1">
    <location>
        <begin position="15"/>
        <end position="68"/>
    </location>
</feature>
<dbReference type="SUPFAM" id="SSF47413">
    <property type="entry name" value="lambda repressor-like DNA-binding domains"/>
    <property type="match status" value="1"/>
</dbReference>
<gene>
    <name evidence="2" type="ORF">IPMB12_09070</name>
</gene>
<accession>A0A6G9IC57</accession>
<reference evidence="2 3" key="1">
    <citation type="submission" date="2020-03" db="EMBL/GenBank/DDBJ databases">
        <title>Complete genome sequence of Orbus sp. IPMB12 (BCRC 80908).</title>
        <authorList>
            <person name="Lo W.-S."/>
            <person name="Chang T.-H."/>
            <person name="Kuo C.-H."/>
        </authorList>
    </citation>
    <scope>NUCLEOTIDE SEQUENCE [LARGE SCALE GENOMIC DNA]</scope>
    <source>
        <strain evidence="2 3">IPMB12</strain>
    </source>
</reference>
<dbReference type="SMART" id="SM00530">
    <property type="entry name" value="HTH_XRE"/>
    <property type="match status" value="1"/>
</dbReference>
<protein>
    <submittedName>
        <fullName evidence="2">Helix-turn-helix domain-containing protein</fullName>
    </submittedName>
</protein>
<dbReference type="Pfam" id="PF13560">
    <property type="entry name" value="HTH_31"/>
    <property type="match status" value="1"/>
</dbReference>
<dbReference type="Proteomes" id="UP000501168">
    <property type="component" value="Chromosome"/>
</dbReference>
<evidence type="ECO:0000313" key="3">
    <source>
        <dbReference type="Proteomes" id="UP000501168"/>
    </source>
</evidence>
<dbReference type="EMBL" id="CP050253">
    <property type="protein sequence ID" value="QIQ21816.1"/>
    <property type="molecule type" value="Genomic_DNA"/>
</dbReference>
<dbReference type="InterPro" id="IPR010982">
    <property type="entry name" value="Lambda_DNA-bd_dom_sf"/>
</dbReference>
<proteinExistence type="predicted"/>
<dbReference type="KEGG" id="orb:IPMB12_09070"/>